<dbReference type="RefSeq" id="WP_003611943.1">
    <property type="nucleotide sequence ID" value="NZ_JAQIEQ010000011.1"/>
</dbReference>
<comment type="caution">
    <text evidence="1">The sequence shown here is derived from an EMBL/GenBank/DDBJ whole genome shotgun (WGS) entry which is preliminary data.</text>
</comment>
<dbReference type="Proteomes" id="UP001213083">
    <property type="component" value="Unassembled WGS sequence"/>
</dbReference>
<evidence type="ECO:0000313" key="1">
    <source>
        <dbReference type="EMBL" id="MDA3782405.1"/>
    </source>
</evidence>
<sequence length="43" mass="5202">MKKRWWIKSFVLLFVFLSSSLAIAFIVKRDWDNLNERQQAQTS</sequence>
<protein>
    <submittedName>
        <fullName evidence="1">Uncharacterized protein</fullName>
    </submittedName>
</protein>
<organism evidence="1 2">
    <name type="scientific">Lactobacillus delbrueckii</name>
    <dbReference type="NCBI Taxonomy" id="1584"/>
    <lineage>
        <taxon>Bacteria</taxon>
        <taxon>Bacillati</taxon>
        <taxon>Bacillota</taxon>
        <taxon>Bacilli</taxon>
        <taxon>Lactobacillales</taxon>
        <taxon>Lactobacillaceae</taxon>
        <taxon>Lactobacillus</taxon>
    </lineage>
</organism>
<name>A0ABD4W1C0_9LACO</name>
<proteinExistence type="predicted"/>
<evidence type="ECO:0000313" key="2">
    <source>
        <dbReference type="Proteomes" id="UP001213083"/>
    </source>
</evidence>
<reference evidence="1 2" key="1">
    <citation type="submission" date="2023-01" db="EMBL/GenBank/DDBJ databases">
        <title>Sequencing of the bacterial strains from artisanal fermented milk Matsoni.</title>
        <authorList>
            <person name="Rozman V."/>
            <person name="Accetto T."/>
            <person name="Bogovic Matijasic B."/>
        </authorList>
    </citation>
    <scope>NUCLEOTIDE SEQUENCE [LARGE SCALE GENOMIC DNA]</scope>
    <source>
        <strain evidence="2">lbl143</strain>
    </source>
</reference>
<accession>A0ABD4W1C0</accession>
<gene>
    <name evidence="1" type="ORF">PF593_04475</name>
</gene>
<dbReference type="EMBL" id="JAQIEV010000011">
    <property type="protein sequence ID" value="MDA3782405.1"/>
    <property type="molecule type" value="Genomic_DNA"/>
</dbReference>
<dbReference type="AlphaFoldDB" id="A0ABD4W1C0"/>